<dbReference type="Gene3D" id="3.90.76.10">
    <property type="entry name" value="Dipeptide-binding Protein, Domain 1"/>
    <property type="match status" value="1"/>
</dbReference>
<proteinExistence type="predicted"/>
<keyword evidence="4" id="KW-1185">Reference proteome</keyword>
<feature type="domain" description="Solute-binding protein family 5" evidence="2">
    <location>
        <begin position="81"/>
        <end position="462"/>
    </location>
</feature>
<gene>
    <name evidence="3" type="ORF">N8I86_24615</name>
</gene>
<dbReference type="CDD" id="cd00995">
    <property type="entry name" value="PBP2_NikA_DppA_OppA_like"/>
    <property type="match status" value="1"/>
</dbReference>
<dbReference type="PIRSF" id="PIRSF002741">
    <property type="entry name" value="MppA"/>
    <property type="match status" value="1"/>
</dbReference>
<dbReference type="Proteomes" id="UP001060733">
    <property type="component" value="Chromosome"/>
</dbReference>
<dbReference type="Gene3D" id="3.40.190.10">
    <property type="entry name" value="Periplasmic binding protein-like II"/>
    <property type="match status" value="1"/>
</dbReference>
<evidence type="ECO:0000313" key="3">
    <source>
        <dbReference type="EMBL" id="UXY37633.1"/>
    </source>
</evidence>
<evidence type="ECO:0000313" key="4">
    <source>
        <dbReference type="Proteomes" id="UP001060733"/>
    </source>
</evidence>
<dbReference type="Gene3D" id="3.10.105.10">
    <property type="entry name" value="Dipeptide-binding Protein, Domain 3"/>
    <property type="match status" value="1"/>
</dbReference>
<dbReference type="EMBL" id="CP106795">
    <property type="protein sequence ID" value="UXY37633.1"/>
    <property type="molecule type" value="Genomic_DNA"/>
</dbReference>
<feature type="signal peptide" evidence="1">
    <location>
        <begin position="1"/>
        <end position="27"/>
    </location>
</feature>
<reference evidence="3" key="1">
    <citation type="submission" date="2022-10" db="EMBL/GenBank/DDBJ databases">
        <authorList>
            <person name="Mo P."/>
        </authorList>
    </citation>
    <scope>NUCLEOTIDE SEQUENCE</scope>
    <source>
        <strain evidence="3">HUAS 14-6</strain>
    </source>
</reference>
<dbReference type="PANTHER" id="PTHR30290:SF83">
    <property type="entry name" value="ABC TRANSPORTER SUBSTRATE-BINDING PROTEIN"/>
    <property type="match status" value="1"/>
</dbReference>
<organism evidence="3 4">
    <name type="scientific">Streptomyces albidocamelliae</name>
    <dbReference type="NCBI Taxonomy" id="2981135"/>
    <lineage>
        <taxon>Bacteria</taxon>
        <taxon>Bacillati</taxon>
        <taxon>Actinomycetota</taxon>
        <taxon>Actinomycetes</taxon>
        <taxon>Kitasatosporales</taxon>
        <taxon>Streptomycetaceae</taxon>
        <taxon>Streptomyces</taxon>
    </lineage>
</organism>
<sequence>MRGTGPVGRTAGALALVFLAVACGSGASGIGGPGTLTSSWGDPQNPLEPANTNEVQGGKVLDMIFRGLKRYDPKTGKATDMLAERIDTTDSRNFRVTVKDGWRFSNGEPVTASSFVDAWNYGASLRNNQKNAYFFGYIEGYDKVHPDSGAQTADTLSGLRVTGPRTFTVRLNQKFSSFPDTLGYVAFAPLPRAFFTDHAAWVSRPVGNGPYQVQSYTKGSAMALRKWNAYPGPDRARNDGVSLLVYTDTSTAYTDVLAGNLDLVDDVPAAQLKNVETDLDGRYINTPAGILQTLAFPFYDPKWNTAGARKVRTGLSMAINRKQITETIFRGTRTPATDWTSPVLGVDGGFKAGLCGPACEYDPVAAKKLIEEGGGIPGGRLKITYNADSGSHKQWVDAVCNSINNALGNDTACVGNPVGTFADFRNQISQHRMSGPFRAGWQMDYPLIQNFLQPLYYTGASSNDGKWSDKRFDRLVDEANAESDTPKAIALFQQAEGVVRDNMAAVPLWYQNGSAGYSARLSHVALNPFSVPVYNEIKVG</sequence>
<feature type="chain" id="PRO_5047076425" evidence="1">
    <location>
        <begin position="28"/>
        <end position="540"/>
    </location>
</feature>
<dbReference type="RefSeq" id="WP_263278734.1">
    <property type="nucleotide sequence ID" value="NZ_CP106795.1"/>
</dbReference>
<evidence type="ECO:0000259" key="2">
    <source>
        <dbReference type="Pfam" id="PF00496"/>
    </source>
</evidence>
<dbReference type="InterPro" id="IPR000914">
    <property type="entry name" value="SBP_5_dom"/>
</dbReference>
<evidence type="ECO:0000256" key="1">
    <source>
        <dbReference type="SAM" id="SignalP"/>
    </source>
</evidence>
<name>A0ABY6ETA3_9ACTN</name>
<dbReference type="InterPro" id="IPR039424">
    <property type="entry name" value="SBP_5"/>
</dbReference>
<protein>
    <submittedName>
        <fullName evidence="3">ABC transporter substrate-binding protein</fullName>
    </submittedName>
</protein>
<dbReference type="PANTHER" id="PTHR30290">
    <property type="entry name" value="PERIPLASMIC BINDING COMPONENT OF ABC TRANSPORTER"/>
    <property type="match status" value="1"/>
</dbReference>
<dbReference type="InterPro" id="IPR030678">
    <property type="entry name" value="Peptide/Ni-bd"/>
</dbReference>
<dbReference type="PROSITE" id="PS51257">
    <property type="entry name" value="PROKAR_LIPOPROTEIN"/>
    <property type="match status" value="1"/>
</dbReference>
<dbReference type="SUPFAM" id="SSF53850">
    <property type="entry name" value="Periplasmic binding protein-like II"/>
    <property type="match status" value="1"/>
</dbReference>
<accession>A0ABY6ETA3</accession>
<keyword evidence="1" id="KW-0732">Signal</keyword>
<dbReference type="Pfam" id="PF00496">
    <property type="entry name" value="SBP_bac_5"/>
    <property type="match status" value="1"/>
</dbReference>